<keyword evidence="1" id="KW-0812">Transmembrane</keyword>
<feature type="transmembrane region" description="Helical" evidence="1">
    <location>
        <begin position="17"/>
        <end position="36"/>
    </location>
</feature>
<dbReference type="RefSeq" id="WP_406856975.1">
    <property type="nucleotide sequence ID" value="NZ_CP157484.1"/>
</dbReference>
<keyword evidence="1" id="KW-0472">Membrane</keyword>
<organism evidence="2">
    <name type="scientific">Alsobacter sp. KACC 23698</name>
    <dbReference type="NCBI Taxonomy" id="3149229"/>
    <lineage>
        <taxon>Bacteria</taxon>
        <taxon>Pseudomonadati</taxon>
        <taxon>Pseudomonadota</taxon>
        <taxon>Alphaproteobacteria</taxon>
        <taxon>Hyphomicrobiales</taxon>
        <taxon>Alsobacteraceae</taxon>
        <taxon>Alsobacter</taxon>
    </lineage>
</organism>
<accession>A0AAU7JIT5</accession>
<gene>
    <name evidence="2" type="ORF">ABEG18_04890</name>
</gene>
<protein>
    <submittedName>
        <fullName evidence="2">Uncharacterized protein</fullName>
    </submittedName>
</protein>
<sequence>MTDPADRPTSGKPLRRLWWLMALKVALVAFAIYVALRAYHLV</sequence>
<dbReference type="AlphaFoldDB" id="A0AAU7JIT5"/>
<dbReference type="EMBL" id="CP157484">
    <property type="protein sequence ID" value="XBO40120.1"/>
    <property type="molecule type" value="Genomic_DNA"/>
</dbReference>
<name>A0AAU7JIT5_9HYPH</name>
<proteinExistence type="predicted"/>
<keyword evidence="1" id="KW-1133">Transmembrane helix</keyword>
<evidence type="ECO:0000256" key="1">
    <source>
        <dbReference type="SAM" id="Phobius"/>
    </source>
</evidence>
<evidence type="ECO:0000313" key="2">
    <source>
        <dbReference type="EMBL" id="XBO40120.1"/>
    </source>
</evidence>
<reference evidence="2" key="1">
    <citation type="submission" date="2024-05" db="EMBL/GenBank/DDBJ databases">
        <authorList>
            <person name="Kim S."/>
            <person name="Heo J."/>
            <person name="Choi H."/>
            <person name="Choi Y."/>
            <person name="Kwon S.-W."/>
            <person name="Kim Y."/>
        </authorList>
    </citation>
    <scope>NUCLEOTIDE SEQUENCE</scope>
    <source>
        <strain evidence="2">KACC 23698</strain>
    </source>
</reference>